<feature type="disulfide bond" evidence="17">
    <location>
        <begin position="103"/>
        <end position="108"/>
    </location>
</feature>
<keyword evidence="5 18" id="KW-0812">Transmembrane</keyword>
<evidence type="ECO:0000256" key="3">
    <source>
        <dbReference type="ARBA" id="ARBA00022527"/>
    </source>
</evidence>
<dbReference type="CDD" id="cd23618">
    <property type="entry name" value="TFP_LU_ECD_Wit"/>
    <property type="match status" value="1"/>
</dbReference>
<name>A0PGA9_NEMVE</name>
<dbReference type="HOGENOM" id="CLU_000288_8_4_1"/>
<dbReference type="InterPro" id="IPR011009">
    <property type="entry name" value="Kinase-like_dom_sf"/>
</dbReference>
<dbReference type="GO" id="GO:0043235">
    <property type="term" value="C:receptor complex"/>
    <property type="evidence" value="ECO:0007669"/>
    <property type="project" value="InterPro"/>
</dbReference>
<evidence type="ECO:0000256" key="1">
    <source>
        <dbReference type="ARBA" id="ARBA00004479"/>
    </source>
</evidence>
<dbReference type="CDD" id="cd14053">
    <property type="entry name" value="STKc_ACVR2"/>
    <property type="match status" value="1"/>
</dbReference>
<dbReference type="InterPro" id="IPR001245">
    <property type="entry name" value="Ser-Thr/Tyr_kinase_cat_dom"/>
</dbReference>
<keyword evidence="11 18" id="KW-0460">Magnesium</keyword>
<keyword evidence="9 18" id="KW-0418">Kinase</keyword>
<keyword evidence="13 18" id="KW-0472">Membrane</keyword>
<keyword evidence="12 18" id="KW-1133">Transmembrane helix</keyword>
<feature type="disulfide bond" evidence="17">
    <location>
        <begin position="28"/>
        <end position="54"/>
    </location>
</feature>
<evidence type="ECO:0000256" key="16">
    <source>
        <dbReference type="PIRSR" id="PIRSR037393-2"/>
    </source>
</evidence>
<dbReference type="AlphaFoldDB" id="A0PGA9"/>
<reference evidence="21" key="1">
    <citation type="submission" date="2016-12" db="EMBL/GenBank/DDBJ databases">
        <title>Isolation and characterization of an activin type II receptor from Nematostella vectensis.</title>
        <authorList>
            <person name="Saina M."/>
            <person name="Technau U."/>
        </authorList>
    </citation>
    <scope>NUCLEOTIDE SEQUENCE</scope>
</reference>
<dbReference type="InterPro" id="IPR000719">
    <property type="entry name" value="Prot_kinase_dom"/>
</dbReference>
<dbReference type="GO" id="GO:0004675">
    <property type="term" value="F:transmembrane receptor protein serine/threonine kinase activity"/>
    <property type="evidence" value="ECO:0007669"/>
    <property type="project" value="UniProtKB-EC"/>
</dbReference>
<evidence type="ECO:0000256" key="10">
    <source>
        <dbReference type="ARBA" id="ARBA00022840"/>
    </source>
</evidence>
<evidence type="ECO:0000256" key="14">
    <source>
        <dbReference type="ARBA" id="ARBA00023170"/>
    </source>
</evidence>
<evidence type="ECO:0000256" key="6">
    <source>
        <dbReference type="ARBA" id="ARBA00022723"/>
    </source>
</evidence>
<dbReference type="PIRSF" id="PIRSF037393">
    <property type="entry name" value="TGFRII"/>
    <property type="match status" value="1"/>
</dbReference>
<feature type="transmembrane region" description="Helical" evidence="18">
    <location>
        <begin position="154"/>
        <end position="175"/>
    </location>
</feature>
<feature type="domain" description="Protein kinase" evidence="20">
    <location>
        <begin position="209"/>
        <end position="508"/>
    </location>
</feature>
<dbReference type="SUPFAM" id="SSF56112">
    <property type="entry name" value="Protein kinase-like (PK-like)"/>
    <property type="match status" value="1"/>
</dbReference>
<evidence type="ECO:0000256" key="11">
    <source>
        <dbReference type="ARBA" id="ARBA00022842"/>
    </source>
</evidence>
<feature type="chain" id="PRO_5002628228" description="Serine/threonine-protein kinase receptor" evidence="19">
    <location>
        <begin position="20"/>
        <end position="536"/>
    </location>
</feature>
<keyword evidence="14 18" id="KW-0675">Receptor</keyword>
<keyword evidence="4 18" id="KW-0808">Transferase</keyword>
<evidence type="ECO:0000256" key="15">
    <source>
        <dbReference type="PIRSR" id="PIRSR037393-1"/>
    </source>
</evidence>
<organism evidence="21">
    <name type="scientific">Nematostella vectensis</name>
    <name type="common">Starlet sea anemone</name>
    <dbReference type="NCBI Taxonomy" id="45351"/>
    <lineage>
        <taxon>Eukaryota</taxon>
        <taxon>Metazoa</taxon>
        <taxon>Cnidaria</taxon>
        <taxon>Anthozoa</taxon>
        <taxon>Hexacorallia</taxon>
        <taxon>Actiniaria</taxon>
        <taxon>Edwardsiidae</taxon>
        <taxon>Nematostella</taxon>
    </lineage>
</organism>
<evidence type="ECO:0000256" key="18">
    <source>
        <dbReference type="RuleBase" id="RU361271"/>
    </source>
</evidence>
<dbReference type="InterPro" id="IPR008271">
    <property type="entry name" value="Ser/Thr_kinase_AS"/>
</dbReference>
<evidence type="ECO:0000256" key="2">
    <source>
        <dbReference type="ARBA" id="ARBA00009605"/>
    </source>
</evidence>
<keyword evidence="8 16" id="KW-0547">Nucleotide-binding</keyword>
<dbReference type="EC" id="2.7.11.30" evidence="18"/>
<dbReference type="InterPro" id="IPR000472">
    <property type="entry name" value="Activin_recp"/>
</dbReference>
<evidence type="ECO:0000256" key="12">
    <source>
        <dbReference type="ARBA" id="ARBA00022989"/>
    </source>
</evidence>
<dbReference type="PROSITE" id="PS00108">
    <property type="entry name" value="PROTEIN_KINASE_ST"/>
    <property type="match status" value="1"/>
</dbReference>
<comment type="subcellular location">
    <subcellularLocation>
        <location evidence="1 18">Membrane</location>
        <topology evidence="1 18">Single-pass type I membrane protein</topology>
    </subcellularLocation>
</comment>
<dbReference type="PRINTS" id="PR00653">
    <property type="entry name" value="ACTIVIN2R"/>
</dbReference>
<feature type="disulfide bond" evidence="17">
    <location>
        <begin position="86"/>
        <end position="101"/>
    </location>
</feature>
<dbReference type="Pfam" id="PF01064">
    <property type="entry name" value="Activin_recp"/>
    <property type="match status" value="1"/>
</dbReference>
<feature type="binding site" evidence="16">
    <location>
        <position position="237"/>
    </location>
    <ligand>
        <name>ATP</name>
        <dbReference type="ChEBI" id="CHEBI:30616"/>
    </ligand>
</feature>
<comment type="catalytic activity">
    <reaction evidence="18">
        <text>L-threonyl-[receptor-protein] + ATP = O-phospho-L-threonyl-[receptor-protein] + ADP + H(+)</text>
        <dbReference type="Rhea" id="RHEA:44880"/>
        <dbReference type="Rhea" id="RHEA-COMP:11024"/>
        <dbReference type="Rhea" id="RHEA-COMP:11025"/>
        <dbReference type="ChEBI" id="CHEBI:15378"/>
        <dbReference type="ChEBI" id="CHEBI:30013"/>
        <dbReference type="ChEBI" id="CHEBI:30616"/>
        <dbReference type="ChEBI" id="CHEBI:61977"/>
        <dbReference type="ChEBI" id="CHEBI:456216"/>
        <dbReference type="EC" id="2.7.11.30"/>
    </reaction>
</comment>
<keyword evidence="10 16" id="KW-0067">ATP-binding</keyword>
<dbReference type="PANTHER" id="PTHR23255">
    <property type="entry name" value="TRANSFORMING GROWTH FACTOR-BETA RECEPTOR TYPE I AND II"/>
    <property type="match status" value="1"/>
</dbReference>
<evidence type="ECO:0000313" key="21">
    <source>
        <dbReference type="EMBL" id="AAS77521.1"/>
    </source>
</evidence>
<dbReference type="PROSITE" id="PS50011">
    <property type="entry name" value="PROTEIN_KINASE_DOM"/>
    <property type="match status" value="1"/>
</dbReference>
<keyword evidence="17" id="KW-1015">Disulfide bond</keyword>
<evidence type="ECO:0000259" key="20">
    <source>
        <dbReference type="PROSITE" id="PS50011"/>
    </source>
</evidence>
<dbReference type="Gene3D" id="2.10.60.10">
    <property type="entry name" value="CD59"/>
    <property type="match status" value="1"/>
</dbReference>
<evidence type="ECO:0000256" key="19">
    <source>
        <dbReference type="SAM" id="SignalP"/>
    </source>
</evidence>
<dbReference type="EMBL" id="AY496946">
    <property type="protein sequence ID" value="AAS77521.1"/>
    <property type="molecule type" value="mRNA"/>
</dbReference>
<dbReference type="Gene3D" id="3.30.200.20">
    <property type="entry name" value="Phosphorylase Kinase, domain 1"/>
    <property type="match status" value="1"/>
</dbReference>
<evidence type="ECO:0000256" key="5">
    <source>
        <dbReference type="ARBA" id="ARBA00022692"/>
    </source>
</evidence>
<dbReference type="Gene3D" id="1.10.510.10">
    <property type="entry name" value="Transferase(Phosphotransferase) domain 1"/>
    <property type="match status" value="1"/>
</dbReference>
<dbReference type="SUPFAM" id="SSF57302">
    <property type="entry name" value="Snake toxin-like"/>
    <property type="match status" value="1"/>
</dbReference>
<keyword evidence="6 18" id="KW-0479">Metal-binding</keyword>
<comment type="cofactor">
    <cofactor evidence="18">
        <name>Mg(2+)</name>
        <dbReference type="ChEBI" id="CHEBI:18420"/>
    </cofactor>
    <cofactor evidence="18">
        <name>Mn(2+)</name>
        <dbReference type="ChEBI" id="CHEBI:29035"/>
    </cofactor>
</comment>
<dbReference type="GO" id="GO:0016020">
    <property type="term" value="C:membrane"/>
    <property type="evidence" value="ECO:0007669"/>
    <property type="project" value="UniProtKB-SubCell"/>
</dbReference>
<keyword evidence="3 18" id="KW-0723">Serine/threonine-protein kinase</keyword>
<protein>
    <recommendedName>
        <fullName evidence="18">Serine/threonine-protein kinase receptor</fullName>
        <ecNumber evidence="18">2.7.11.30</ecNumber>
    </recommendedName>
</protein>
<evidence type="ECO:0000256" key="13">
    <source>
        <dbReference type="ARBA" id="ARBA00023136"/>
    </source>
</evidence>
<keyword evidence="18" id="KW-0464">Manganese</keyword>
<keyword evidence="7 19" id="KW-0732">Signal</keyword>
<sequence length="536" mass="61077">MKRPLFWSFLALFCGLLRADYSSGLQTCESFGQLCHETGECNNTIVCNFRESHCYTLWENTTEGVNIIKKGCFIRNHLECRGDHQCLGTPRTKGGRTVFFCCCSDHFCNANFSIAPKEDWERDVHSPPITGITTLHATARPSRDVQKHDNLQTLLYSIVPIFGVILILAFVWFMYNHQKGISSRSCNAEESEPINITTTPLQDVNRRPIQLLEVVSQGQFGVTVWKAKYSINTVAVKIFPHQEFTAWVNERDFYKLCGLDHENVLTFIGDEVHHESQYNGQIYTEYWLITDFHENGSLSDFLKQRSLDLAELLQLASSVCDGLAYLHSDVPAINNSSHKPCIAHRDVKSKNILVKSDLTCCISDFGLALKFDQSDKLGETHGQVGTKRYMAPEVLEGAISFTRESFLRIDMYACGLVLWELLSRFSVHDDPVEDYRLPFEQEVGLHPSLEDMQQVVVQKKMRPQFKDSWRCHAALRVIIQTIEECWDQDGEARLTSHCVAQRLKQVAIVPTWTEQVSIVTPVINNRTTPPSRESSI</sequence>
<dbReference type="InterPro" id="IPR045860">
    <property type="entry name" value="Snake_toxin-like_sf"/>
</dbReference>
<dbReference type="SMART" id="SM00220">
    <property type="entry name" value="S_TKc"/>
    <property type="match status" value="1"/>
</dbReference>
<feature type="signal peptide" evidence="19">
    <location>
        <begin position="1"/>
        <end position="19"/>
    </location>
</feature>
<evidence type="ECO:0000256" key="8">
    <source>
        <dbReference type="ARBA" id="ARBA00022741"/>
    </source>
</evidence>
<dbReference type="InterPro" id="IPR000333">
    <property type="entry name" value="TGFB_receptor"/>
</dbReference>
<dbReference type="GO" id="GO:0005524">
    <property type="term" value="F:ATP binding"/>
    <property type="evidence" value="ECO:0007669"/>
    <property type="project" value="UniProtKB-UniRule"/>
</dbReference>
<proteinExistence type="evidence at transcript level"/>
<dbReference type="PANTHER" id="PTHR23255:SF98">
    <property type="entry name" value="SERINE_THREONINE-PROTEIN KINASE RECEPTOR"/>
    <property type="match status" value="1"/>
</dbReference>
<evidence type="ECO:0000256" key="4">
    <source>
        <dbReference type="ARBA" id="ARBA00022679"/>
    </source>
</evidence>
<accession>A0PGA9</accession>
<dbReference type="FunFam" id="3.30.200.20:FF:000349">
    <property type="entry name" value="Anti-Muellerian hormone type-2 receptor"/>
    <property type="match status" value="1"/>
</dbReference>
<dbReference type="GO" id="GO:0046872">
    <property type="term" value="F:metal ion binding"/>
    <property type="evidence" value="ECO:0007669"/>
    <property type="project" value="UniProtKB-KW"/>
</dbReference>
<dbReference type="InterPro" id="IPR017194">
    <property type="entry name" value="Transform_growth_fac-b_typ-2"/>
</dbReference>
<dbReference type="Pfam" id="PF07714">
    <property type="entry name" value="PK_Tyr_Ser-Thr"/>
    <property type="match status" value="1"/>
</dbReference>
<evidence type="ECO:0000256" key="9">
    <source>
        <dbReference type="ARBA" id="ARBA00022777"/>
    </source>
</evidence>
<feature type="active site" description="Proton acceptor" evidence="15">
    <location>
        <position position="346"/>
    </location>
</feature>
<evidence type="ECO:0000256" key="7">
    <source>
        <dbReference type="ARBA" id="ARBA00022729"/>
    </source>
</evidence>
<evidence type="ECO:0000256" key="17">
    <source>
        <dbReference type="PIRSR" id="PIRSR037393-3"/>
    </source>
</evidence>
<comment type="similarity">
    <text evidence="2 18">Belongs to the protein kinase superfamily. TKL Ser/Thr protein kinase family. TGFB receptor subfamily.</text>
</comment>